<sequence length="41" mass="4552">MLNMIARYAVEVELMRQKWSFWSGGVVGRGVNEGTGNLHSA</sequence>
<evidence type="ECO:0000313" key="1">
    <source>
        <dbReference type="EMBL" id="OLV18935.1"/>
    </source>
</evidence>
<reference evidence="1 2" key="1">
    <citation type="submission" date="2017-01" db="EMBL/GenBank/DDBJ databases">
        <title>Genome Analysis of Deinococcus marmoris KOPRI26562.</title>
        <authorList>
            <person name="Kim J.H."/>
            <person name="Oh H.-M."/>
        </authorList>
    </citation>
    <scope>NUCLEOTIDE SEQUENCE [LARGE SCALE GENOMIC DNA]</scope>
    <source>
        <strain evidence="1 2">KOPRI26562</strain>
    </source>
</reference>
<keyword evidence="2" id="KW-1185">Reference proteome</keyword>
<gene>
    <name evidence="1" type="ORF">BOO71_0004309</name>
</gene>
<accession>A0A1U7P180</accession>
<name>A0A1U7P180_9DEIO</name>
<organism evidence="1 2">
    <name type="scientific">Deinococcus marmoris</name>
    <dbReference type="NCBI Taxonomy" id="249408"/>
    <lineage>
        <taxon>Bacteria</taxon>
        <taxon>Thermotogati</taxon>
        <taxon>Deinococcota</taxon>
        <taxon>Deinococci</taxon>
        <taxon>Deinococcales</taxon>
        <taxon>Deinococcaceae</taxon>
        <taxon>Deinococcus</taxon>
    </lineage>
</organism>
<dbReference type="EMBL" id="MSTI01000049">
    <property type="protein sequence ID" value="OLV18935.1"/>
    <property type="molecule type" value="Genomic_DNA"/>
</dbReference>
<comment type="caution">
    <text evidence="1">The sequence shown here is derived from an EMBL/GenBank/DDBJ whole genome shotgun (WGS) entry which is preliminary data.</text>
</comment>
<dbReference type="Proteomes" id="UP000186607">
    <property type="component" value="Unassembled WGS sequence"/>
</dbReference>
<proteinExistence type="predicted"/>
<dbReference type="AlphaFoldDB" id="A0A1U7P180"/>
<evidence type="ECO:0000313" key="2">
    <source>
        <dbReference type="Proteomes" id="UP000186607"/>
    </source>
</evidence>
<protein>
    <submittedName>
        <fullName evidence="1">Uncharacterized protein</fullName>
    </submittedName>
</protein>